<dbReference type="GO" id="GO:0016020">
    <property type="term" value="C:membrane"/>
    <property type="evidence" value="ECO:0007669"/>
    <property type="project" value="UniProtKB-SubCell"/>
</dbReference>
<dbReference type="PROSITE" id="PS50842">
    <property type="entry name" value="EXPANSIN_EG45"/>
    <property type="match status" value="2"/>
</dbReference>
<dbReference type="InterPro" id="IPR007118">
    <property type="entry name" value="Expan_Lol_pI"/>
</dbReference>
<organism evidence="10 11">
    <name type="scientific">Cephalotus follicularis</name>
    <name type="common">Albany pitcher plant</name>
    <dbReference type="NCBI Taxonomy" id="3775"/>
    <lineage>
        <taxon>Eukaryota</taxon>
        <taxon>Viridiplantae</taxon>
        <taxon>Streptophyta</taxon>
        <taxon>Embryophyta</taxon>
        <taxon>Tracheophyta</taxon>
        <taxon>Spermatophyta</taxon>
        <taxon>Magnoliopsida</taxon>
        <taxon>eudicotyledons</taxon>
        <taxon>Gunneridae</taxon>
        <taxon>Pentapetalae</taxon>
        <taxon>rosids</taxon>
        <taxon>fabids</taxon>
        <taxon>Oxalidales</taxon>
        <taxon>Cephalotaceae</taxon>
        <taxon>Cephalotus</taxon>
    </lineage>
</organism>
<keyword evidence="3 7" id="KW-0964">Secreted</keyword>
<dbReference type="InterPro" id="IPR036908">
    <property type="entry name" value="RlpA-like_sf"/>
</dbReference>
<evidence type="ECO:0000256" key="3">
    <source>
        <dbReference type="ARBA" id="ARBA00022525"/>
    </source>
</evidence>
<dbReference type="OrthoDB" id="1722226at2759"/>
<keyword evidence="6 7" id="KW-0961">Cell wall biogenesis/degradation</keyword>
<evidence type="ECO:0000256" key="6">
    <source>
        <dbReference type="ARBA" id="ARBA00023316"/>
    </source>
</evidence>
<dbReference type="AlphaFoldDB" id="A0A1Q3BCC7"/>
<dbReference type="Gene3D" id="2.40.40.10">
    <property type="entry name" value="RlpA-like domain"/>
    <property type="match status" value="2"/>
</dbReference>
<evidence type="ECO:0000256" key="7">
    <source>
        <dbReference type="RuleBase" id="RU365023"/>
    </source>
</evidence>
<dbReference type="EMBL" id="BDDD01000428">
    <property type="protein sequence ID" value="GAV65697.1"/>
    <property type="molecule type" value="Genomic_DNA"/>
</dbReference>
<dbReference type="SUPFAM" id="SSF49590">
    <property type="entry name" value="PHL pollen allergen"/>
    <property type="match status" value="1"/>
</dbReference>
<comment type="subcellular location">
    <subcellularLocation>
        <location evidence="7">Secreted</location>
        <location evidence="7">Cell wall</location>
    </subcellularLocation>
    <subcellularLocation>
        <location evidence="7">Membrane</location>
        <topology evidence="7">Peripheral membrane protein</topology>
    </subcellularLocation>
</comment>
<proteinExistence type="inferred from homology"/>
<dbReference type="SUPFAM" id="SSF50685">
    <property type="entry name" value="Barwin-like endoglucanases"/>
    <property type="match status" value="2"/>
</dbReference>
<evidence type="ECO:0000256" key="4">
    <source>
        <dbReference type="ARBA" id="ARBA00022729"/>
    </source>
</evidence>
<keyword evidence="4" id="KW-0732">Signal</keyword>
<dbReference type="InterPro" id="IPR009009">
    <property type="entry name" value="RlpA-like_DPBB"/>
</dbReference>
<dbReference type="Proteomes" id="UP000187406">
    <property type="component" value="Unassembled WGS sequence"/>
</dbReference>
<dbReference type="STRING" id="3775.A0A1Q3BCC7"/>
<evidence type="ECO:0000259" key="8">
    <source>
        <dbReference type="PROSITE" id="PS50842"/>
    </source>
</evidence>
<dbReference type="PANTHER" id="PTHR31867">
    <property type="entry name" value="EXPANSIN-A15"/>
    <property type="match status" value="1"/>
</dbReference>
<dbReference type="InterPro" id="IPR002963">
    <property type="entry name" value="Expansin"/>
</dbReference>
<protein>
    <recommendedName>
        <fullName evidence="7">Expansin</fullName>
    </recommendedName>
</protein>
<evidence type="ECO:0000256" key="1">
    <source>
        <dbReference type="ARBA" id="ARBA00005392"/>
    </source>
</evidence>
<dbReference type="GO" id="GO:0005576">
    <property type="term" value="C:extracellular region"/>
    <property type="evidence" value="ECO:0007669"/>
    <property type="project" value="InterPro"/>
</dbReference>
<evidence type="ECO:0000256" key="5">
    <source>
        <dbReference type="ARBA" id="ARBA00023136"/>
    </source>
</evidence>
<dbReference type="PROSITE" id="PS50843">
    <property type="entry name" value="EXPANSIN_CBD"/>
    <property type="match status" value="1"/>
</dbReference>
<feature type="domain" description="Expansin-like EG45" evidence="8">
    <location>
        <begin position="138"/>
        <end position="197"/>
    </location>
</feature>
<dbReference type="PRINTS" id="PR01225">
    <property type="entry name" value="EXPANSNFAMLY"/>
</dbReference>
<gene>
    <name evidence="10" type="ORF">CFOL_v3_09211</name>
</gene>
<dbReference type="SMART" id="SM00837">
    <property type="entry name" value="DPBB_1"/>
    <property type="match status" value="2"/>
</dbReference>
<dbReference type="GO" id="GO:0009664">
    <property type="term" value="P:plant-type cell wall organization"/>
    <property type="evidence" value="ECO:0007669"/>
    <property type="project" value="InterPro"/>
</dbReference>
<evidence type="ECO:0000256" key="2">
    <source>
        <dbReference type="ARBA" id="ARBA00022512"/>
    </source>
</evidence>
<evidence type="ECO:0000313" key="10">
    <source>
        <dbReference type="EMBL" id="GAV65697.1"/>
    </source>
</evidence>
<dbReference type="InterPro" id="IPR007112">
    <property type="entry name" value="Expansin/allergen_DPBB_dom"/>
</dbReference>
<reference evidence="11" key="1">
    <citation type="submission" date="2016-04" db="EMBL/GenBank/DDBJ databases">
        <title>Cephalotus genome sequencing.</title>
        <authorList>
            <person name="Fukushima K."/>
            <person name="Hasebe M."/>
            <person name="Fang X."/>
        </authorList>
    </citation>
    <scope>NUCLEOTIDE SEQUENCE [LARGE SCALE GENOMIC DNA]</scope>
    <source>
        <strain evidence="11">cv. St1</strain>
    </source>
</reference>
<dbReference type="Pfam" id="PF03330">
    <property type="entry name" value="DPBB_1"/>
    <property type="match status" value="2"/>
</dbReference>
<dbReference type="InParanoid" id="A0A1Q3BCC7"/>
<keyword evidence="2 7" id="KW-0134">Cell wall</keyword>
<dbReference type="InterPro" id="IPR007117">
    <property type="entry name" value="Expansin_CBD"/>
</dbReference>
<dbReference type="InterPro" id="IPR036749">
    <property type="entry name" value="Expansin_CBD_sf"/>
</dbReference>
<comment type="similarity">
    <text evidence="1 7">Belongs to the expansin family. Expansin A subfamily.</text>
</comment>
<keyword evidence="5" id="KW-0472">Membrane</keyword>
<feature type="domain" description="Expansin-like EG45" evidence="8">
    <location>
        <begin position="1"/>
        <end position="110"/>
    </location>
</feature>
<accession>A0A1Q3BCC7</accession>
<evidence type="ECO:0000259" key="9">
    <source>
        <dbReference type="PROSITE" id="PS50843"/>
    </source>
</evidence>
<evidence type="ECO:0000313" key="11">
    <source>
        <dbReference type="Proteomes" id="UP000187406"/>
    </source>
</evidence>
<name>A0A1Q3BCC7_CEPFO</name>
<feature type="non-terminal residue" evidence="10">
    <location>
        <position position="288"/>
    </location>
</feature>
<dbReference type="Gene3D" id="2.60.40.760">
    <property type="entry name" value="Expansin, cellulose-binding-like domain"/>
    <property type="match status" value="1"/>
</dbReference>
<feature type="non-terminal residue" evidence="10">
    <location>
        <position position="1"/>
    </location>
</feature>
<comment type="caution">
    <text evidence="10">The sequence shown here is derived from an EMBL/GenBank/DDBJ whole genome shotgun (WGS) entry which is preliminary data.</text>
</comment>
<dbReference type="GO" id="GO:0009653">
    <property type="term" value="P:anatomical structure morphogenesis"/>
    <property type="evidence" value="ECO:0007669"/>
    <property type="project" value="UniProtKB-ARBA"/>
</dbReference>
<keyword evidence="11" id="KW-1185">Reference proteome</keyword>
<dbReference type="CDD" id="cd22274">
    <property type="entry name" value="DPBB_EXPA_N"/>
    <property type="match status" value="1"/>
</dbReference>
<feature type="domain" description="Expansin-like CBD" evidence="9">
    <location>
        <begin position="207"/>
        <end position="286"/>
    </location>
</feature>
<sequence length="288" mass="32014">GACGYGDLFQQGYGLATTALSTALFNNGLTCGACFEITCVNDRQWCKPGTIKVTATNFCPPNNTKTKDVWCNPPQKHFDLTMQMFLKIAQYKAGIVPVKYRRVLCSKQGGVKFQIGGNPYFTLVLLYNVGGAGDVNDVKIKATNFCPPNYTKTVDVWCNPPQKHFDLSLPMFLQIAQYKAGVVPVKYRRIPCHKQGGVKFQITGNPYWTLVLVYNVGGVGDVANVKIKGCNTDWLQMYRNWGQNWQTQTVLTGQSLSFRVALSDGNALEFDNVVPASWQFGQTYDGIR</sequence>
<comment type="function">
    <text evidence="7">Causes loosening and extension of plant cell walls by disrupting non-covalent bonding between cellulose microfibrils and matrix glucans. No enzymatic activity has been found.</text>
</comment>
<dbReference type="Pfam" id="PF01357">
    <property type="entry name" value="Expansin_C"/>
    <property type="match status" value="1"/>
</dbReference>
<dbReference type="PRINTS" id="PR01226">
    <property type="entry name" value="EXPANSIN"/>
</dbReference>